<feature type="transmembrane region" description="Helical" evidence="7">
    <location>
        <begin position="251"/>
        <end position="270"/>
    </location>
</feature>
<dbReference type="InterPro" id="IPR003856">
    <property type="entry name" value="LPS_length_determ_N"/>
</dbReference>
<evidence type="ECO:0000256" key="2">
    <source>
        <dbReference type="ARBA" id="ARBA00022475"/>
    </source>
</evidence>
<organism evidence="9 10">
    <name type="scientific">Rhodanobacter glycinis</name>
    <dbReference type="NCBI Taxonomy" id="582702"/>
    <lineage>
        <taxon>Bacteria</taxon>
        <taxon>Pseudomonadati</taxon>
        <taxon>Pseudomonadota</taxon>
        <taxon>Gammaproteobacteria</taxon>
        <taxon>Lysobacterales</taxon>
        <taxon>Rhodanobacteraceae</taxon>
        <taxon>Rhodanobacter</taxon>
    </lineage>
</organism>
<evidence type="ECO:0000256" key="1">
    <source>
        <dbReference type="ARBA" id="ARBA00004651"/>
    </source>
</evidence>
<dbReference type="AlphaFoldDB" id="A0A502CH83"/>
<keyword evidence="2" id="KW-1003">Cell membrane</keyword>
<sequence>MEQDEIYLIDLWRIFIREWKWFVAVLVLTLACTYAFAHLVKRQWEATAWIQIAQVGQVPSGQDLKVEPLQRVMERLQLVPFENEVVASAGFSPNSSEARLYRNSLKLEPMLYAGSLIRLNVRAYSRQQASQLATATVTQLQVLHQRLEALPLKSARARLDQIEADLQTTMADRSRLQQAGASKSEGAAGSRDVQNPMLASLLLATKNEEIRNLQQARSDLIDRLGPTYTYETSMMWPVYVPDQQAFPNPTLTYGIGALLSLFLGALAAIARSVARRAAQP</sequence>
<dbReference type="PANTHER" id="PTHR32309">
    <property type="entry name" value="TYROSINE-PROTEIN KINASE"/>
    <property type="match status" value="1"/>
</dbReference>
<feature type="coiled-coil region" evidence="6">
    <location>
        <begin position="152"/>
        <end position="179"/>
    </location>
</feature>
<evidence type="ECO:0000256" key="3">
    <source>
        <dbReference type="ARBA" id="ARBA00022692"/>
    </source>
</evidence>
<dbReference type="RefSeq" id="WP_140648616.1">
    <property type="nucleotide sequence ID" value="NZ_RCZO01000001.1"/>
</dbReference>
<name>A0A502CH83_9GAMM</name>
<evidence type="ECO:0000256" key="5">
    <source>
        <dbReference type="ARBA" id="ARBA00023136"/>
    </source>
</evidence>
<proteinExistence type="predicted"/>
<dbReference type="Proteomes" id="UP000319486">
    <property type="component" value="Unassembled WGS sequence"/>
</dbReference>
<dbReference type="EMBL" id="RCZO01000001">
    <property type="protein sequence ID" value="TPG11389.1"/>
    <property type="molecule type" value="Genomic_DNA"/>
</dbReference>
<dbReference type="GO" id="GO:0004713">
    <property type="term" value="F:protein tyrosine kinase activity"/>
    <property type="evidence" value="ECO:0007669"/>
    <property type="project" value="TreeGrafter"/>
</dbReference>
<evidence type="ECO:0000313" key="9">
    <source>
        <dbReference type="EMBL" id="TPG11389.1"/>
    </source>
</evidence>
<keyword evidence="4 7" id="KW-1133">Transmembrane helix</keyword>
<protein>
    <submittedName>
        <fullName evidence="9">Lipopolysaccharide biosynthesis protein</fullName>
    </submittedName>
</protein>
<dbReference type="PANTHER" id="PTHR32309:SF13">
    <property type="entry name" value="FERRIC ENTEROBACTIN TRANSPORT PROTEIN FEPE"/>
    <property type="match status" value="1"/>
</dbReference>
<reference evidence="9 10" key="1">
    <citation type="journal article" date="2019" name="Environ. Microbiol.">
        <title>Species interactions and distinct microbial communities in high Arctic permafrost affected cryosols are associated with the CH4 and CO2 gas fluxes.</title>
        <authorList>
            <person name="Altshuler I."/>
            <person name="Hamel J."/>
            <person name="Turney S."/>
            <person name="Magnuson E."/>
            <person name="Levesque R."/>
            <person name="Greer C."/>
            <person name="Whyte L.G."/>
        </authorList>
    </citation>
    <scope>NUCLEOTIDE SEQUENCE [LARGE SCALE GENOMIC DNA]</scope>
    <source>
        <strain evidence="9 10">S13Y</strain>
    </source>
</reference>
<evidence type="ECO:0000313" key="10">
    <source>
        <dbReference type="Proteomes" id="UP000319486"/>
    </source>
</evidence>
<evidence type="ECO:0000256" key="4">
    <source>
        <dbReference type="ARBA" id="ARBA00022989"/>
    </source>
</evidence>
<comment type="caution">
    <text evidence="9">The sequence shown here is derived from an EMBL/GenBank/DDBJ whole genome shotgun (WGS) entry which is preliminary data.</text>
</comment>
<evidence type="ECO:0000256" key="6">
    <source>
        <dbReference type="SAM" id="Coils"/>
    </source>
</evidence>
<keyword evidence="5 7" id="KW-0472">Membrane</keyword>
<feature type="domain" description="Polysaccharide chain length determinant N-terminal" evidence="8">
    <location>
        <begin position="4"/>
        <end position="84"/>
    </location>
</feature>
<dbReference type="InterPro" id="IPR050445">
    <property type="entry name" value="Bact_polysacc_biosynth/exp"/>
</dbReference>
<keyword evidence="10" id="KW-1185">Reference proteome</keyword>
<evidence type="ECO:0000256" key="7">
    <source>
        <dbReference type="SAM" id="Phobius"/>
    </source>
</evidence>
<keyword evidence="3 7" id="KW-0812">Transmembrane</keyword>
<feature type="transmembrane region" description="Helical" evidence="7">
    <location>
        <begin position="21"/>
        <end position="40"/>
    </location>
</feature>
<evidence type="ECO:0000259" key="8">
    <source>
        <dbReference type="Pfam" id="PF02706"/>
    </source>
</evidence>
<keyword evidence="6" id="KW-0175">Coiled coil</keyword>
<accession>A0A502CH83</accession>
<gene>
    <name evidence="9" type="ORF">EAH88_02345</name>
</gene>
<dbReference type="Pfam" id="PF02706">
    <property type="entry name" value="Wzz"/>
    <property type="match status" value="1"/>
</dbReference>
<dbReference type="GO" id="GO:0005886">
    <property type="term" value="C:plasma membrane"/>
    <property type="evidence" value="ECO:0007669"/>
    <property type="project" value="UniProtKB-SubCell"/>
</dbReference>
<comment type="subcellular location">
    <subcellularLocation>
        <location evidence="1">Cell membrane</location>
        <topology evidence="1">Multi-pass membrane protein</topology>
    </subcellularLocation>
</comment>